<dbReference type="Proteomes" id="UP001516662">
    <property type="component" value="Unassembled WGS sequence"/>
</dbReference>
<comment type="domain">
    <text evidence="6">Contains large globular domains required for ATP hydrolysis at each terminus and a third globular domain forming a flexible hinge near the middle of the molecule. These domains are separated by coiled-coil structures.</text>
</comment>
<dbReference type="Pfam" id="PF02463">
    <property type="entry name" value="SMC_N"/>
    <property type="match status" value="1"/>
</dbReference>
<dbReference type="PIRSF" id="PIRSF005719">
    <property type="entry name" value="SMC"/>
    <property type="match status" value="1"/>
</dbReference>
<dbReference type="NCBIfam" id="TIGR02168">
    <property type="entry name" value="SMC_prok_B"/>
    <property type="match status" value="1"/>
</dbReference>
<dbReference type="InterPro" id="IPR027417">
    <property type="entry name" value="P-loop_NTPase"/>
</dbReference>
<feature type="binding site" evidence="6">
    <location>
        <begin position="32"/>
        <end position="39"/>
    </location>
    <ligand>
        <name>ATP</name>
        <dbReference type="ChEBI" id="CHEBI:30616"/>
    </ligand>
</feature>
<feature type="domain" description="SMC hinge" evidence="7">
    <location>
        <begin position="520"/>
        <end position="639"/>
    </location>
</feature>
<dbReference type="Gene3D" id="3.30.70.1620">
    <property type="match status" value="1"/>
</dbReference>
<keyword evidence="2 6" id="KW-0547">Nucleotide-binding</keyword>
<evidence type="ECO:0000256" key="3">
    <source>
        <dbReference type="ARBA" id="ARBA00022840"/>
    </source>
</evidence>
<reference evidence="8 9" key="1">
    <citation type="submission" date="2020-10" db="EMBL/GenBank/DDBJ databases">
        <title>Bacillus sp. HD4P25, an endophyte from a halophyte.</title>
        <authorList>
            <person name="Sun J.-Q."/>
        </authorList>
    </citation>
    <scope>NUCLEOTIDE SEQUENCE [LARGE SCALE GENOMIC DNA]</scope>
    <source>
        <strain evidence="8 9">YIM 93174</strain>
    </source>
</reference>
<keyword evidence="5 6" id="KW-0238">DNA-binding</keyword>
<comment type="function">
    <text evidence="6">Required for chromosome condensation and partitioning.</text>
</comment>
<keyword evidence="9" id="KW-1185">Reference proteome</keyword>
<evidence type="ECO:0000259" key="7">
    <source>
        <dbReference type="SMART" id="SM00968"/>
    </source>
</evidence>
<dbReference type="HAMAP" id="MF_01894">
    <property type="entry name" value="Smc_prok"/>
    <property type="match status" value="1"/>
</dbReference>
<keyword evidence="3 6" id="KW-0067">ATP-binding</keyword>
<keyword evidence="1 6" id="KW-0963">Cytoplasm</keyword>
<dbReference type="SUPFAM" id="SSF52540">
    <property type="entry name" value="P-loop containing nucleoside triphosphate hydrolases"/>
    <property type="match status" value="1"/>
</dbReference>
<protein>
    <recommendedName>
        <fullName evidence="6">Chromosome partition protein Smc</fullName>
    </recommendedName>
</protein>
<accession>A0ABR9QJT0</accession>
<gene>
    <name evidence="6 8" type="primary">smc</name>
    <name evidence="8" type="ORF">IMZ08_11890</name>
</gene>
<evidence type="ECO:0000256" key="6">
    <source>
        <dbReference type="HAMAP-Rule" id="MF_01894"/>
    </source>
</evidence>
<feature type="coiled-coil region" evidence="6">
    <location>
        <begin position="167"/>
        <end position="201"/>
    </location>
</feature>
<dbReference type="EMBL" id="JADCLJ010000020">
    <property type="protein sequence ID" value="MBE4908758.1"/>
    <property type="molecule type" value="Genomic_DNA"/>
</dbReference>
<dbReference type="SMART" id="SM00968">
    <property type="entry name" value="SMC_hinge"/>
    <property type="match status" value="1"/>
</dbReference>
<comment type="similarity">
    <text evidence="6">Belongs to the SMC family.</text>
</comment>
<dbReference type="PANTHER" id="PTHR43977">
    <property type="entry name" value="STRUCTURAL MAINTENANCE OF CHROMOSOMES PROTEIN 3"/>
    <property type="match status" value="1"/>
</dbReference>
<feature type="coiled-coil region" evidence="6">
    <location>
        <begin position="891"/>
        <end position="932"/>
    </location>
</feature>
<feature type="coiled-coil region" evidence="6">
    <location>
        <begin position="779"/>
        <end position="862"/>
    </location>
</feature>
<dbReference type="CDD" id="cd03278">
    <property type="entry name" value="ABC_SMC_barmotin"/>
    <property type="match status" value="2"/>
</dbReference>
<evidence type="ECO:0000313" key="8">
    <source>
        <dbReference type="EMBL" id="MBE4908758.1"/>
    </source>
</evidence>
<sequence>MFLKRLDIVGFKSFAERMAIDFVPGVTAVVGPNGSGKSNITDAMRWVLGEQSVKSLRGAKMEDIIFGGSDSRKALNIAEVTLTLDNEDYFLPIDYHEVSVTRRVYRSGDSEFFINKQSCRLKDIVDLFMDSGLGREAFSIISQGKVEEILSSKAEERRSIFEEAAGVLKYKNRKKKAEYKLAETQENVNRVNDILHELEGQVEPLKIQASIAKDYLQKKEDLENIEVALTVYEIEDFHTKWEGYNQQIELHKRQELELSADLQTKEAEIEKVRNHIDALDESINDLQQVLLKVSEELEKLEGRKEVLKERKKNAHQNKEQLYNLASDLKQKQEHLTTVRATENELLQKLAAEVKSIKGSLKDKQALLATHDQNIEEKLEDLKSEYIEMLNKQATSRNELKYIKEQMNQQDDKNSRLVESNQKYIKEREFISGEKTRLNHELSKVEEQLSIQISSFREEQAKFENLKANYQKKETTLYQAYQFLQQTKSRKEMLEEMQDDYAGFFQGVKEILHAAREDKLQGIEGAIAELINVPKDYETAVEIALGGATQHIVVDNEPNGRHAINYLKQHSFGRATFLPLNVVKERTIPSTQLQTLKGHSAYIGVASDLISFNDKYHSVITNLLGTVIVTKDLKGANELARLCNYRFRLVTLEGDVVNPGGSMTGGAVKQKSNSLLSRGRELEDISQKLSEMEEKTATLEEQVKQLKQSISTQEMTVAELREAGEALRIEQQKIKGDLREVEFKEKNANEHLSLYDQERQMSDYENKKMSDRIVELETILVTVSSEIEQLDQSISQLNLQKNNQRTSKESLQSEITDIKVLLAGKLQLVESHQEKLQKMTEELEETVAKYKDTTEDLNLLTSEMTTNSSGEEELEIAAKRKSSDKTETIQLIASRREQRLQLQTKLEDLEREVKEEKRNYKQLVDILKDEEVKMNRLDVELENRLSQLREEYLLTYEAAKEKYPLQIEVGEARKKVKLIKLAIEELGTVNLGAIDEYDRVSERYEFLIEQKNDLQEAKDTLYKVIDEMDDEMKKRFNETFTSIRSHFETVFQALFGGGRADLRLTDPSDLLNTGVDIVAQPPGKKLQNLGLLSGGERALTAIALLFSILKVRPVPFCVLDEVEAALDEANVFRFAQYLKNFSSETQFIVITHRKGTMEEADVLYGVTMQESGVSKLVSVRLEETKELVK</sequence>
<evidence type="ECO:0000256" key="1">
    <source>
        <dbReference type="ARBA" id="ARBA00022490"/>
    </source>
</evidence>
<feature type="coiled-coil region" evidence="6">
    <location>
        <begin position="996"/>
        <end position="1030"/>
    </location>
</feature>
<evidence type="ECO:0000256" key="2">
    <source>
        <dbReference type="ARBA" id="ARBA00022741"/>
    </source>
</evidence>
<dbReference type="InterPro" id="IPR024704">
    <property type="entry name" value="SMC"/>
</dbReference>
<proteinExistence type="inferred from homology"/>
<evidence type="ECO:0000256" key="5">
    <source>
        <dbReference type="ARBA" id="ARBA00023125"/>
    </source>
</evidence>
<comment type="subunit">
    <text evidence="6">Homodimer.</text>
</comment>
<evidence type="ECO:0000256" key="4">
    <source>
        <dbReference type="ARBA" id="ARBA00023054"/>
    </source>
</evidence>
<dbReference type="Gene3D" id="3.40.50.300">
    <property type="entry name" value="P-loop containing nucleotide triphosphate hydrolases"/>
    <property type="match status" value="2"/>
</dbReference>
<dbReference type="InterPro" id="IPR003395">
    <property type="entry name" value="RecF/RecN/SMC_N"/>
</dbReference>
<keyword evidence="4 6" id="KW-0175">Coiled coil</keyword>
<comment type="caution">
    <text evidence="8">The sequence shown here is derived from an EMBL/GenBank/DDBJ whole genome shotgun (WGS) entry which is preliminary data.</text>
</comment>
<feature type="coiled-coil region" evidence="6">
    <location>
        <begin position="427"/>
        <end position="475"/>
    </location>
</feature>
<evidence type="ECO:0000313" key="9">
    <source>
        <dbReference type="Proteomes" id="UP001516662"/>
    </source>
</evidence>
<name>A0ABR9QJT0_9BACI</name>
<dbReference type="InterPro" id="IPR010935">
    <property type="entry name" value="SMC_hinge"/>
</dbReference>
<organism evidence="8 9">
    <name type="scientific">Litchfieldia luteola</name>
    <dbReference type="NCBI Taxonomy" id="682179"/>
    <lineage>
        <taxon>Bacteria</taxon>
        <taxon>Bacillati</taxon>
        <taxon>Bacillota</taxon>
        <taxon>Bacilli</taxon>
        <taxon>Bacillales</taxon>
        <taxon>Bacillaceae</taxon>
        <taxon>Litchfieldia</taxon>
    </lineage>
</organism>
<dbReference type="Gene3D" id="1.20.1060.20">
    <property type="match status" value="1"/>
</dbReference>
<comment type="subcellular location">
    <subcellularLocation>
        <location evidence="6">Cytoplasm</location>
    </subcellularLocation>
</comment>
<feature type="coiled-coil region" evidence="6">
    <location>
        <begin position="262"/>
        <end position="331"/>
    </location>
</feature>
<dbReference type="SUPFAM" id="SSF75553">
    <property type="entry name" value="Smc hinge domain"/>
    <property type="match status" value="1"/>
</dbReference>
<dbReference type="InterPro" id="IPR011890">
    <property type="entry name" value="SMC_prok"/>
</dbReference>
<dbReference type="RefSeq" id="WP_193536711.1">
    <property type="nucleotide sequence ID" value="NZ_JADCLJ010000020.1"/>
</dbReference>
<feature type="coiled-coil region" evidence="6">
    <location>
        <begin position="681"/>
        <end position="722"/>
    </location>
</feature>
<dbReference type="Pfam" id="PF06470">
    <property type="entry name" value="SMC_hinge"/>
    <property type="match status" value="1"/>
</dbReference>
<dbReference type="InterPro" id="IPR036277">
    <property type="entry name" value="SMC_hinge_sf"/>
</dbReference>